<evidence type="ECO:0000313" key="3">
    <source>
        <dbReference type="Proteomes" id="UP000187283"/>
    </source>
</evidence>
<evidence type="ECO:0000313" key="2">
    <source>
        <dbReference type="EMBL" id="OMJ15563.1"/>
    </source>
</evidence>
<sequence>MSKFELVYFPFNGLALASKLMLSLGGANRKLSIPDWPTENPINPYGKHPELIETKQDGYELILNERRDIEEYLAGKLGFLPKNRKQLYQCSDYVNEIFQYGEFFGRLDVDIKTGYDLEAEKKLLEKGVNTKEEIIAYKKELEKLQFFRYFLADTTRFLCSQEKHLSQSISGYYIGDTATYADIAICSIYSEIKSHGLSYIFDIAKYPHVKKLIEILEPNSAVGAVIKTQTFALN</sequence>
<dbReference type="Pfam" id="PF14497">
    <property type="entry name" value="GST_C_3"/>
    <property type="match status" value="1"/>
</dbReference>
<proteinExistence type="predicted"/>
<dbReference type="AlphaFoldDB" id="A0A1R1XLQ5"/>
<dbReference type="EMBL" id="LSSN01002634">
    <property type="protein sequence ID" value="OMJ15563.1"/>
    <property type="molecule type" value="Genomic_DNA"/>
</dbReference>
<keyword evidence="3" id="KW-1185">Reference proteome</keyword>
<dbReference type="Proteomes" id="UP000187283">
    <property type="component" value="Unassembled WGS sequence"/>
</dbReference>
<dbReference type="Gene3D" id="3.40.30.10">
    <property type="entry name" value="Glutaredoxin"/>
    <property type="match status" value="1"/>
</dbReference>
<gene>
    <name evidence="2" type="ORF">AYI70_g7190</name>
</gene>
<dbReference type="Gene3D" id="1.20.1050.10">
    <property type="match status" value="1"/>
</dbReference>
<accession>A0A1R1XLQ5</accession>
<dbReference type="PROSITE" id="PS50405">
    <property type="entry name" value="GST_CTER"/>
    <property type="match status" value="1"/>
</dbReference>
<dbReference type="InterPro" id="IPR036249">
    <property type="entry name" value="Thioredoxin-like_sf"/>
</dbReference>
<dbReference type="GO" id="GO:0016740">
    <property type="term" value="F:transferase activity"/>
    <property type="evidence" value="ECO:0007669"/>
    <property type="project" value="UniProtKB-KW"/>
</dbReference>
<feature type="domain" description="GST C-terminal" evidence="1">
    <location>
        <begin position="80"/>
        <end position="234"/>
    </location>
</feature>
<dbReference type="SUPFAM" id="SSF52833">
    <property type="entry name" value="Thioredoxin-like"/>
    <property type="match status" value="1"/>
</dbReference>
<dbReference type="OrthoDB" id="414243at2759"/>
<dbReference type="InterPro" id="IPR010987">
    <property type="entry name" value="Glutathione-S-Trfase_C-like"/>
</dbReference>
<protein>
    <submittedName>
        <fullName evidence="2">Glutathione S-transferase 4</fullName>
    </submittedName>
</protein>
<dbReference type="SUPFAM" id="SSF47616">
    <property type="entry name" value="GST C-terminal domain-like"/>
    <property type="match status" value="1"/>
</dbReference>
<dbReference type="InterPro" id="IPR004046">
    <property type="entry name" value="GST_C"/>
</dbReference>
<reference evidence="2 3" key="1">
    <citation type="submission" date="2017-01" db="EMBL/GenBank/DDBJ databases">
        <authorList>
            <person name="Mah S.A."/>
            <person name="Swanson W.J."/>
            <person name="Moy G.W."/>
            <person name="Vacquier V.D."/>
        </authorList>
    </citation>
    <scope>NUCLEOTIDE SEQUENCE [LARGE SCALE GENOMIC DNA]</scope>
    <source>
        <strain evidence="2 3">GSMNP</strain>
    </source>
</reference>
<comment type="caution">
    <text evidence="2">The sequence shown here is derived from an EMBL/GenBank/DDBJ whole genome shotgun (WGS) entry which is preliminary data.</text>
</comment>
<name>A0A1R1XLQ5_9FUNG</name>
<keyword evidence="2" id="KW-0808">Transferase</keyword>
<evidence type="ECO:0000259" key="1">
    <source>
        <dbReference type="PROSITE" id="PS50405"/>
    </source>
</evidence>
<organism evidence="2 3">
    <name type="scientific">Smittium culicis</name>
    <dbReference type="NCBI Taxonomy" id="133412"/>
    <lineage>
        <taxon>Eukaryota</taxon>
        <taxon>Fungi</taxon>
        <taxon>Fungi incertae sedis</taxon>
        <taxon>Zoopagomycota</taxon>
        <taxon>Kickxellomycotina</taxon>
        <taxon>Harpellomycetes</taxon>
        <taxon>Harpellales</taxon>
        <taxon>Legeriomycetaceae</taxon>
        <taxon>Smittium</taxon>
    </lineage>
</organism>
<dbReference type="STRING" id="133412.A0A1R1XLQ5"/>
<dbReference type="InterPro" id="IPR036282">
    <property type="entry name" value="Glutathione-S-Trfase_C_sf"/>
</dbReference>